<feature type="binding site" evidence="8">
    <location>
        <position position="472"/>
    </location>
    <ligand>
        <name>substrate</name>
    </ligand>
</feature>
<keyword evidence="2" id="KW-0732">Signal</keyword>
<dbReference type="Proteomes" id="UP000184038">
    <property type="component" value="Unassembled WGS sequence"/>
</dbReference>
<evidence type="ECO:0000256" key="6">
    <source>
        <dbReference type="ARBA" id="ARBA00023316"/>
    </source>
</evidence>
<feature type="region of interest" description="Disordered" evidence="10">
    <location>
        <begin position="227"/>
        <end position="250"/>
    </location>
</feature>
<sequence length="518" mass="57096">MLGYILDATGYLGNGMVAIVVFLLVLEGILFWKGRRISWMERIFLVLFGVYLTVIFAVTVSPIYGFYTKLNELEINLNAFAVLVNGHLNPMNLFGNIAMFIPIGFFLPFISRKMQHGIRAILVGGILSTLIEFLQIFLRRGTDIDDVILNTMGTAIGYVIASVFLYIFPSMRKMIGIEELKTGRKLRRDLFPTVLLTTMVLTSVIITGFEKRRQYASDGFEYTLEQGEAKESEDASKHNFSVSKGGNKKEEGVELPKNMLAKNVFFINVTKNKVMSSYREEDKIAPASTTKMLTAMTVLDYCNTQEIVTVGDEVSLVPANGSRAGIYMGNQVTVEQLLEGLLLPSGGDAAYALATYAGRKILGDTYVSAETAIKAFVGMMNKKAKNLNATNSHFTTPDGYDEEGQYSTARDLGIIAAAFLSSTKEDGILKTIVGKESSRVCFPDGTDLTWENTNLLLVPSSEYYYDKAIGLKTGSTENAGKCLISAAIIHDNLYIAVVMGDTEEGRYLDSIALYKSVE</sequence>
<dbReference type="InterPro" id="IPR001967">
    <property type="entry name" value="Peptidase_S11_N"/>
</dbReference>
<dbReference type="InterPro" id="IPR012338">
    <property type="entry name" value="Beta-lactam/transpept-like"/>
</dbReference>
<accession>A0A1M7GAP3</accession>
<organism evidence="14 15">
    <name type="scientific">Anaerosporobacter mobilis DSM 15930</name>
    <dbReference type="NCBI Taxonomy" id="1120996"/>
    <lineage>
        <taxon>Bacteria</taxon>
        <taxon>Bacillati</taxon>
        <taxon>Bacillota</taxon>
        <taxon>Clostridia</taxon>
        <taxon>Lachnospirales</taxon>
        <taxon>Lachnospiraceae</taxon>
        <taxon>Anaerosporobacter</taxon>
    </lineage>
</organism>
<feature type="active site" description="Proton acceptor" evidence="7">
    <location>
        <position position="291"/>
    </location>
</feature>
<evidence type="ECO:0000256" key="3">
    <source>
        <dbReference type="ARBA" id="ARBA00022801"/>
    </source>
</evidence>
<dbReference type="InterPro" id="IPR018044">
    <property type="entry name" value="Peptidase_S11"/>
</dbReference>
<feature type="transmembrane region" description="Helical" evidence="11">
    <location>
        <begin position="190"/>
        <end position="209"/>
    </location>
</feature>
<feature type="transmembrane region" description="Helical" evidence="11">
    <location>
        <begin position="44"/>
        <end position="67"/>
    </location>
</feature>
<feature type="domain" description="VanZ-like" evidence="13">
    <location>
        <begin position="48"/>
        <end position="164"/>
    </location>
</feature>
<keyword evidence="11" id="KW-0472">Membrane</keyword>
<evidence type="ECO:0000256" key="8">
    <source>
        <dbReference type="PIRSR" id="PIRSR618044-2"/>
    </source>
</evidence>
<dbReference type="OrthoDB" id="1701915at2"/>
<reference evidence="14 15" key="1">
    <citation type="submission" date="2016-11" db="EMBL/GenBank/DDBJ databases">
        <authorList>
            <person name="Jaros S."/>
            <person name="Januszkiewicz K."/>
            <person name="Wedrychowicz H."/>
        </authorList>
    </citation>
    <scope>NUCLEOTIDE SEQUENCE [LARGE SCALE GENOMIC DNA]</scope>
    <source>
        <strain evidence="14 15">DSM 15930</strain>
    </source>
</reference>
<dbReference type="GO" id="GO:0009252">
    <property type="term" value="P:peptidoglycan biosynthetic process"/>
    <property type="evidence" value="ECO:0007669"/>
    <property type="project" value="UniProtKB-KW"/>
</dbReference>
<dbReference type="SUPFAM" id="SSF56601">
    <property type="entry name" value="beta-lactamase/transpeptidase-like"/>
    <property type="match status" value="1"/>
</dbReference>
<evidence type="ECO:0000259" key="12">
    <source>
        <dbReference type="Pfam" id="PF00768"/>
    </source>
</evidence>
<feature type="transmembrane region" description="Helical" evidence="11">
    <location>
        <begin position="117"/>
        <end position="136"/>
    </location>
</feature>
<evidence type="ECO:0000313" key="15">
    <source>
        <dbReference type="Proteomes" id="UP000184038"/>
    </source>
</evidence>
<keyword evidence="11" id="KW-1133">Transmembrane helix</keyword>
<dbReference type="Pfam" id="PF04892">
    <property type="entry name" value="VanZ"/>
    <property type="match status" value="1"/>
</dbReference>
<keyword evidence="5" id="KW-0573">Peptidoglycan synthesis</keyword>
<feature type="transmembrane region" description="Helical" evidence="11">
    <location>
        <begin position="93"/>
        <end position="110"/>
    </location>
</feature>
<evidence type="ECO:0000256" key="10">
    <source>
        <dbReference type="SAM" id="MobiDB-lite"/>
    </source>
</evidence>
<feature type="transmembrane region" description="Helical" evidence="11">
    <location>
        <begin position="12"/>
        <end position="32"/>
    </location>
</feature>
<dbReference type="EMBL" id="FRCP01000006">
    <property type="protein sequence ID" value="SHM13007.1"/>
    <property type="molecule type" value="Genomic_DNA"/>
</dbReference>
<comment type="similarity">
    <text evidence="1 9">Belongs to the peptidase S11 family.</text>
</comment>
<dbReference type="PRINTS" id="PR00725">
    <property type="entry name" value="DADACBPTASE1"/>
</dbReference>
<evidence type="ECO:0000256" key="9">
    <source>
        <dbReference type="RuleBase" id="RU004016"/>
    </source>
</evidence>
<evidence type="ECO:0000256" key="11">
    <source>
        <dbReference type="SAM" id="Phobius"/>
    </source>
</evidence>
<feature type="active site" evidence="7">
    <location>
        <position position="345"/>
    </location>
</feature>
<protein>
    <submittedName>
        <fullName evidence="14">D-alanyl-D-alanine carboxypeptidase</fullName>
    </submittedName>
</protein>
<dbReference type="PANTHER" id="PTHR36834">
    <property type="entry name" value="MEMBRANE PROTEIN-RELATED"/>
    <property type="match status" value="1"/>
</dbReference>
<feature type="compositionally biased region" description="Basic and acidic residues" evidence="10">
    <location>
        <begin position="227"/>
        <end position="237"/>
    </location>
</feature>
<keyword evidence="15" id="KW-1185">Reference proteome</keyword>
<keyword evidence="11" id="KW-0812">Transmembrane</keyword>
<keyword evidence="3" id="KW-0378">Hydrolase</keyword>
<feature type="transmembrane region" description="Helical" evidence="11">
    <location>
        <begin position="148"/>
        <end position="169"/>
    </location>
</feature>
<dbReference type="STRING" id="1120996.SAMN02746066_00926"/>
<evidence type="ECO:0000256" key="2">
    <source>
        <dbReference type="ARBA" id="ARBA00022729"/>
    </source>
</evidence>
<dbReference type="GO" id="GO:0008360">
    <property type="term" value="P:regulation of cell shape"/>
    <property type="evidence" value="ECO:0007669"/>
    <property type="project" value="UniProtKB-KW"/>
</dbReference>
<evidence type="ECO:0000256" key="5">
    <source>
        <dbReference type="ARBA" id="ARBA00022984"/>
    </source>
</evidence>
<evidence type="ECO:0000259" key="13">
    <source>
        <dbReference type="Pfam" id="PF04892"/>
    </source>
</evidence>
<keyword evidence="14" id="KW-0121">Carboxypeptidase</keyword>
<dbReference type="InterPro" id="IPR006976">
    <property type="entry name" value="VanZ-like"/>
</dbReference>
<dbReference type="GO" id="GO:0071555">
    <property type="term" value="P:cell wall organization"/>
    <property type="evidence" value="ECO:0007669"/>
    <property type="project" value="UniProtKB-KW"/>
</dbReference>
<dbReference type="RefSeq" id="WP_073283578.1">
    <property type="nucleotide sequence ID" value="NZ_FRCP01000006.1"/>
</dbReference>
<dbReference type="GO" id="GO:0006508">
    <property type="term" value="P:proteolysis"/>
    <property type="evidence" value="ECO:0007669"/>
    <property type="project" value="InterPro"/>
</dbReference>
<keyword evidence="4" id="KW-0133">Cell shape</keyword>
<proteinExistence type="inferred from homology"/>
<dbReference type="PANTHER" id="PTHR36834:SF1">
    <property type="entry name" value="INTEGRAL MEMBRANE PROTEIN"/>
    <property type="match status" value="1"/>
</dbReference>
<dbReference type="GO" id="GO:0009002">
    <property type="term" value="F:serine-type D-Ala-D-Ala carboxypeptidase activity"/>
    <property type="evidence" value="ECO:0007669"/>
    <property type="project" value="InterPro"/>
</dbReference>
<evidence type="ECO:0000256" key="4">
    <source>
        <dbReference type="ARBA" id="ARBA00022960"/>
    </source>
</evidence>
<feature type="active site" description="Acyl-ester intermediate" evidence="7">
    <location>
        <position position="288"/>
    </location>
</feature>
<dbReference type="Gene3D" id="3.40.710.10">
    <property type="entry name" value="DD-peptidase/beta-lactamase superfamily"/>
    <property type="match status" value="1"/>
</dbReference>
<evidence type="ECO:0000256" key="1">
    <source>
        <dbReference type="ARBA" id="ARBA00007164"/>
    </source>
</evidence>
<dbReference type="AlphaFoldDB" id="A0A1M7GAP3"/>
<feature type="domain" description="Peptidase S11 D-alanyl-D-alanine carboxypeptidase A N-terminal" evidence="12">
    <location>
        <begin position="258"/>
        <end position="501"/>
    </location>
</feature>
<name>A0A1M7GAP3_9FIRM</name>
<dbReference type="Pfam" id="PF00768">
    <property type="entry name" value="Peptidase_S11"/>
    <property type="match status" value="1"/>
</dbReference>
<keyword evidence="14" id="KW-0645">Protease</keyword>
<dbReference type="InterPro" id="IPR053150">
    <property type="entry name" value="Teicoplanin_resist-assoc"/>
</dbReference>
<evidence type="ECO:0000313" key="14">
    <source>
        <dbReference type="EMBL" id="SHM13007.1"/>
    </source>
</evidence>
<gene>
    <name evidence="14" type="ORF">SAMN02746066_00926</name>
</gene>
<evidence type="ECO:0000256" key="7">
    <source>
        <dbReference type="PIRSR" id="PIRSR618044-1"/>
    </source>
</evidence>
<keyword evidence="6" id="KW-0961">Cell wall biogenesis/degradation</keyword>